<proteinExistence type="predicted"/>
<dbReference type="InterPro" id="IPR013078">
    <property type="entry name" value="His_Pase_superF_clade-1"/>
</dbReference>
<dbReference type="Gene3D" id="3.40.50.1240">
    <property type="entry name" value="Phosphoglycerate mutase-like"/>
    <property type="match status" value="1"/>
</dbReference>
<sequence length="169" mass="18515">MSTISPPPERIYLVRHAQAVWPEPNIRDYERLLSKRGADDAEAMAKRLKQNGFVPDLILSSSAMRCRQTADAAYRALGRSPTCRFLDDFYQAAPITYLEAIEECDAAAVMIVGHNPGIEEALLMLVGYEAFNKACPYGYPTSGVAVLDYAGTGEGGDAPSWHLTEFLAP</sequence>
<protein>
    <recommendedName>
        <fullName evidence="4">Phosphohistidine phosphatase</fullName>
    </recommendedName>
</protein>
<feature type="binding site" evidence="1">
    <location>
        <position position="65"/>
    </location>
    <ligand>
        <name>substrate</name>
    </ligand>
</feature>
<dbReference type="RefSeq" id="WP_045682502.1">
    <property type="nucleotide sequence ID" value="NZ_CP010803.1"/>
</dbReference>
<evidence type="ECO:0008006" key="4">
    <source>
        <dbReference type="Google" id="ProtNLM"/>
    </source>
</evidence>
<evidence type="ECO:0000313" key="2">
    <source>
        <dbReference type="EMBL" id="AJY46714.1"/>
    </source>
</evidence>
<accession>A0A0D5LR61</accession>
<evidence type="ECO:0000313" key="3">
    <source>
        <dbReference type="Proteomes" id="UP000032611"/>
    </source>
</evidence>
<dbReference type="AlphaFoldDB" id="A0A0D5LR61"/>
<dbReference type="OrthoDB" id="9810154at2"/>
<dbReference type="SMART" id="SM00855">
    <property type="entry name" value="PGAM"/>
    <property type="match status" value="1"/>
</dbReference>
<organism evidence="2 3">
    <name type="scientific">Martelella endophytica</name>
    <dbReference type="NCBI Taxonomy" id="1486262"/>
    <lineage>
        <taxon>Bacteria</taxon>
        <taxon>Pseudomonadati</taxon>
        <taxon>Pseudomonadota</taxon>
        <taxon>Alphaproteobacteria</taxon>
        <taxon>Hyphomicrobiales</taxon>
        <taxon>Aurantimonadaceae</taxon>
        <taxon>Martelella</taxon>
    </lineage>
</organism>
<dbReference type="Proteomes" id="UP000032611">
    <property type="component" value="Chromosome"/>
</dbReference>
<dbReference type="KEGG" id="mey:TM49_15185"/>
<dbReference type="EMBL" id="CP010803">
    <property type="protein sequence ID" value="AJY46714.1"/>
    <property type="molecule type" value="Genomic_DNA"/>
</dbReference>
<dbReference type="PANTHER" id="PTHR47623:SF1">
    <property type="entry name" value="OS09G0287300 PROTEIN"/>
    <property type="match status" value="1"/>
</dbReference>
<dbReference type="Pfam" id="PF00300">
    <property type="entry name" value="His_Phos_1"/>
    <property type="match status" value="1"/>
</dbReference>
<gene>
    <name evidence="2" type="ORF">TM49_15185</name>
</gene>
<dbReference type="PATRIC" id="fig|1486262.3.peg.3138"/>
<dbReference type="CDD" id="cd07067">
    <property type="entry name" value="HP_PGM_like"/>
    <property type="match status" value="1"/>
</dbReference>
<dbReference type="InterPro" id="IPR029033">
    <property type="entry name" value="His_PPase_superfam"/>
</dbReference>
<name>A0A0D5LR61_MAREN</name>
<dbReference type="HOGENOM" id="CLU_084603_2_3_5"/>
<evidence type="ECO:0000256" key="1">
    <source>
        <dbReference type="PIRSR" id="PIRSR613078-2"/>
    </source>
</evidence>
<reference evidence="2 3" key="1">
    <citation type="journal article" date="2015" name="Genome Announc.">
        <title>Complete genome sequence of Martelella endophytica YC6887, which has antifungal activity associated with a halophyte.</title>
        <authorList>
            <person name="Khan A."/>
            <person name="Khan H."/>
            <person name="Chung E.J."/>
            <person name="Hossain M.T."/>
            <person name="Chung Y.R."/>
        </authorList>
    </citation>
    <scope>NUCLEOTIDE SEQUENCE [LARGE SCALE GENOMIC DNA]</scope>
    <source>
        <strain evidence="2">YC6887</strain>
    </source>
</reference>
<dbReference type="PANTHER" id="PTHR47623">
    <property type="entry name" value="OS09G0287300 PROTEIN"/>
    <property type="match status" value="1"/>
</dbReference>
<keyword evidence="3" id="KW-1185">Reference proteome</keyword>
<dbReference type="SUPFAM" id="SSF53254">
    <property type="entry name" value="Phosphoglycerate mutase-like"/>
    <property type="match status" value="1"/>
</dbReference>
<dbReference type="STRING" id="1486262.TM49_15185"/>